<feature type="compositionally biased region" description="Low complexity" evidence="6">
    <location>
        <begin position="537"/>
        <end position="547"/>
    </location>
</feature>
<feature type="domain" description="LIM zinc-binding" evidence="7">
    <location>
        <begin position="31"/>
        <end position="93"/>
    </location>
</feature>
<evidence type="ECO:0000256" key="4">
    <source>
        <dbReference type="PROSITE-ProRule" id="PRU00125"/>
    </source>
</evidence>
<dbReference type="InterPro" id="IPR050729">
    <property type="entry name" value="Rho-GAP"/>
</dbReference>
<feature type="compositionally biased region" description="Polar residues" evidence="6">
    <location>
        <begin position="340"/>
        <end position="349"/>
    </location>
</feature>
<evidence type="ECO:0000313" key="10">
    <source>
        <dbReference type="Proteomes" id="UP000308802"/>
    </source>
</evidence>
<protein>
    <submittedName>
        <fullName evidence="9">RhoGAP-domain-containing protein</fullName>
    </submittedName>
</protein>
<evidence type="ECO:0000259" key="7">
    <source>
        <dbReference type="PROSITE" id="PS50023"/>
    </source>
</evidence>
<dbReference type="InterPro" id="IPR001781">
    <property type="entry name" value="Znf_LIM"/>
</dbReference>
<feature type="compositionally biased region" description="Basic and acidic residues" evidence="6">
    <location>
        <begin position="309"/>
        <end position="327"/>
    </location>
</feature>
<dbReference type="GO" id="GO:0007165">
    <property type="term" value="P:signal transduction"/>
    <property type="evidence" value="ECO:0007669"/>
    <property type="project" value="InterPro"/>
</dbReference>
<feature type="region of interest" description="Disordered" evidence="6">
    <location>
        <begin position="151"/>
        <end position="574"/>
    </location>
</feature>
<keyword evidence="5" id="KW-0175">Coiled coil</keyword>
<dbReference type="InterPro" id="IPR008936">
    <property type="entry name" value="Rho_GTPase_activation_prot"/>
</dbReference>
<dbReference type="PROSITE" id="PS50238">
    <property type="entry name" value="RHOGAP"/>
    <property type="match status" value="1"/>
</dbReference>
<dbReference type="SMART" id="SM00132">
    <property type="entry name" value="LIM"/>
    <property type="match status" value="2"/>
</dbReference>
<feature type="domain" description="Rho-GAP" evidence="8">
    <location>
        <begin position="1024"/>
        <end position="1211"/>
    </location>
</feature>
<keyword evidence="2 4" id="KW-0479">Metal-binding</keyword>
<feature type="compositionally biased region" description="Low complexity" evidence="6">
    <location>
        <begin position="253"/>
        <end position="264"/>
    </location>
</feature>
<dbReference type="PROSITE" id="PS50023">
    <property type="entry name" value="LIM_DOMAIN_2"/>
    <property type="match status" value="1"/>
</dbReference>
<dbReference type="FunFam" id="2.10.110.10:FF:000044">
    <property type="entry name" value="Rho GTPase activator Rga"/>
    <property type="match status" value="1"/>
</dbReference>
<gene>
    <name evidence="9" type="ORF">D6D19_10148</name>
</gene>
<accession>A0A4S8Z946</accession>
<dbReference type="FunFam" id="1.10.555.10:FF:000043">
    <property type="entry name" value="Rho GTPase activator Rga"/>
    <property type="match status" value="1"/>
</dbReference>
<feature type="compositionally biased region" description="Polar residues" evidence="6">
    <location>
        <begin position="185"/>
        <end position="196"/>
    </location>
</feature>
<sequence>MPSSPLPELTKMDTDNNSNYPESPMEEDEVFLCKGCGEILEQGRAFELAGHRWHLGCFRCHSCATLLDSDANLLLLGDGSLICNNCTYSCSSCGNKIEDLAILTGDQAFCATCFKCRNCKRKIENLRYARTSQGIFCMSCHESLMARRRKKAKASKQIAAGGSNPMVLDKSLPALPPNAVPQSALRESSPSGSYSSDHLKAGHDRKRDTSPMSISDDSKKGSSRHLSHTSALSEQTPDTLTLPASTYKQERASTMSSNTMTTMSDADDGFLPMAYDPNPAPPPLPRRTHPETTPRISDNLSPQGAFSRLNRDRPSSSRSVSTERESIRSPGVGHPDKSRQQGLRNVSGNSTPVTTSAVASPSSVTSQQRPRMPQTNSASFNLAPPEPFKLQDVPRDRRVSRNSPRVGKNSPTSLDTQPQSRHTPTDSNLSLSPASVDTPSSSINPFDDPKLREASSSAGPSAAKHPTRGDSLPPATDKSQTSRVTSPETTPALRQSDATHERKQSSTSAQFVDAPTHPRPESEAHNSTGMGIPTAPPRAANRPSAPSKSVANDDFIAPRIPPAPPANERPRAESVGHIQHDHNPAASPKGWRTHLPKHSAGEAFSMEEEMSRILRGDEQKRKENENAGSVLRRVSNAVKHGRSFSDKSIPLQKTPTISSADISSPILITSPISSPSQADVATLRSQLRRAQQKIAELEADKLGLEEKMDTSADIKQVNTELREKRSTMAFLDTQREMVVRELEIMTEHLTRAKESNKPLDISQLKSEILQDFAHSLQKLKDNLGSQIEDLVHKRNELTDDITNLIQVKDKGLQEFESLSSKNMQLAELNNQLVSGIQDMYKSHNIKNGSLDRSPLTNGLGIYNGSNRGDMASLHSSSLQESSSLHDLLPHAADAEPATVLTAPQVVNIRKGQPKKFNWKKGSSGLAKNVTKGIKGAFAGGSNDRGVPMKADGTYDITGMPYSQMQAGPGATMGDQPLRTVDAKGFGFFSSGQKNGLKPGVQGIHAKNGSSSNLLAEAPSVLFGSDLRERCDFEKRILPSIVTHCIEEVEKRGMDMEGIYRKSGGSGQVKLIQQGFEKDGTYDIADPDLDIHAVTSALKQYFRKLPNPLITYEAYDPLLEAAQITNKDEKIAAIKAALEAMPQAHHDVLEYLVQHLCRVVKQESENLMTPLNLSVVFAPTILRPLSIEREMSDMQAQRMAVQALLEHADSIFEN</sequence>
<feature type="coiled-coil region" evidence="5">
    <location>
        <begin position="680"/>
        <end position="707"/>
    </location>
</feature>
<name>A0A4S8Z946_AURPU</name>
<evidence type="ECO:0000259" key="8">
    <source>
        <dbReference type="PROSITE" id="PS50238"/>
    </source>
</evidence>
<reference evidence="9 10" key="1">
    <citation type="submission" date="2018-10" db="EMBL/GenBank/DDBJ databases">
        <title>Fifty Aureobasidium pullulans genomes reveal a recombining polyextremotolerant generalist.</title>
        <authorList>
            <person name="Gostincar C."/>
            <person name="Turk M."/>
            <person name="Zajc J."/>
            <person name="Gunde-Cimerman N."/>
        </authorList>
    </citation>
    <scope>NUCLEOTIDE SEQUENCE [LARGE SCALE GENOMIC DNA]</scope>
    <source>
        <strain evidence="9 10">EXF-10659</strain>
    </source>
</reference>
<dbReference type="CDD" id="cd09394">
    <property type="entry name" value="LIM1_Rga"/>
    <property type="match status" value="1"/>
</dbReference>
<dbReference type="GO" id="GO:0005938">
    <property type="term" value="C:cell cortex"/>
    <property type="evidence" value="ECO:0007669"/>
    <property type="project" value="UniProtKB-ARBA"/>
</dbReference>
<feature type="region of interest" description="Disordered" evidence="6">
    <location>
        <begin position="1"/>
        <end position="23"/>
    </location>
</feature>
<proteinExistence type="predicted"/>
<dbReference type="PANTHER" id="PTHR23176">
    <property type="entry name" value="RHO/RAC/CDC GTPASE-ACTIVATING PROTEIN"/>
    <property type="match status" value="1"/>
</dbReference>
<comment type="caution">
    <text evidence="9">The sequence shown here is derived from an EMBL/GenBank/DDBJ whole genome shotgun (WGS) entry which is preliminary data.</text>
</comment>
<dbReference type="PANTHER" id="PTHR23176:SF128">
    <property type="entry name" value="RHO GTPASE-ACTIVATING PROTEIN RGD1"/>
    <property type="match status" value="1"/>
</dbReference>
<evidence type="ECO:0000256" key="3">
    <source>
        <dbReference type="ARBA" id="ARBA00022833"/>
    </source>
</evidence>
<dbReference type="CDD" id="cd00159">
    <property type="entry name" value="RhoGAP"/>
    <property type="match status" value="1"/>
</dbReference>
<dbReference type="CDD" id="cd09395">
    <property type="entry name" value="LIM2_Rga"/>
    <property type="match status" value="1"/>
</dbReference>
<feature type="compositionally biased region" description="Polar residues" evidence="6">
    <location>
        <begin position="367"/>
        <end position="380"/>
    </location>
</feature>
<dbReference type="SMART" id="SM00324">
    <property type="entry name" value="RhoGAP"/>
    <property type="match status" value="1"/>
</dbReference>
<evidence type="ECO:0000256" key="2">
    <source>
        <dbReference type="ARBA" id="ARBA00022723"/>
    </source>
</evidence>
<dbReference type="Pfam" id="PF00620">
    <property type="entry name" value="RhoGAP"/>
    <property type="match status" value="1"/>
</dbReference>
<feature type="compositionally biased region" description="Low complexity" evidence="6">
    <location>
        <begin position="350"/>
        <end position="366"/>
    </location>
</feature>
<dbReference type="Proteomes" id="UP000308802">
    <property type="component" value="Unassembled WGS sequence"/>
</dbReference>
<dbReference type="SUPFAM" id="SSF48350">
    <property type="entry name" value="GTPase activation domain, GAP"/>
    <property type="match status" value="1"/>
</dbReference>
<dbReference type="Pfam" id="PF00412">
    <property type="entry name" value="LIM"/>
    <property type="match status" value="1"/>
</dbReference>
<dbReference type="GO" id="GO:0005096">
    <property type="term" value="F:GTPase activator activity"/>
    <property type="evidence" value="ECO:0007669"/>
    <property type="project" value="UniProtKB-KW"/>
</dbReference>
<feature type="compositionally biased region" description="Basic and acidic residues" evidence="6">
    <location>
        <begin position="197"/>
        <end position="209"/>
    </location>
</feature>
<dbReference type="Gene3D" id="2.10.110.10">
    <property type="entry name" value="Cysteine Rich Protein"/>
    <property type="match status" value="2"/>
</dbReference>
<organism evidence="9 10">
    <name type="scientific">Aureobasidium pullulans</name>
    <name type="common">Black yeast</name>
    <name type="synonym">Pullularia pullulans</name>
    <dbReference type="NCBI Taxonomy" id="5580"/>
    <lineage>
        <taxon>Eukaryota</taxon>
        <taxon>Fungi</taxon>
        <taxon>Dikarya</taxon>
        <taxon>Ascomycota</taxon>
        <taxon>Pezizomycotina</taxon>
        <taxon>Dothideomycetes</taxon>
        <taxon>Dothideomycetidae</taxon>
        <taxon>Dothideales</taxon>
        <taxon>Saccotheciaceae</taxon>
        <taxon>Aureobasidium</taxon>
    </lineage>
</organism>
<feature type="compositionally biased region" description="Polar residues" evidence="6">
    <location>
        <begin position="409"/>
        <end position="444"/>
    </location>
</feature>
<keyword evidence="3 4" id="KW-0862">Zinc</keyword>
<keyword evidence="4" id="KW-0440">LIM domain</keyword>
<evidence type="ECO:0000256" key="1">
    <source>
        <dbReference type="ARBA" id="ARBA00022468"/>
    </source>
</evidence>
<dbReference type="Gene3D" id="1.10.555.10">
    <property type="entry name" value="Rho GTPase activation protein"/>
    <property type="match status" value="1"/>
</dbReference>
<dbReference type="GO" id="GO:0046872">
    <property type="term" value="F:metal ion binding"/>
    <property type="evidence" value="ECO:0007669"/>
    <property type="project" value="UniProtKB-KW"/>
</dbReference>
<evidence type="ECO:0000256" key="6">
    <source>
        <dbReference type="SAM" id="MobiDB-lite"/>
    </source>
</evidence>
<evidence type="ECO:0000256" key="5">
    <source>
        <dbReference type="SAM" id="Coils"/>
    </source>
</evidence>
<feature type="compositionally biased region" description="Polar residues" evidence="6">
    <location>
        <begin position="228"/>
        <end position="247"/>
    </location>
</feature>
<dbReference type="EMBL" id="QZAO01000693">
    <property type="protein sequence ID" value="THW60145.1"/>
    <property type="molecule type" value="Genomic_DNA"/>
</dbReference>
<dbReference type="InterPro" id="IPR000198">
    <property type="entry name" value="RhoGAP_dom"/>
</dbReference>
<feature type="compositionally biased region" description="Polar residues" evidence="6">
    <location>
        <begin position="477"/>
        <end position="493"/>
    </location>
</feature>
<dbReference type="AlphaFoldDB" id="A0A4S8Z946"/>
<evidence type="ECO:0000313" key="9">
    <source>
        <dbReference type="EMBL" id="THW60145.1"/>
    </source>
</evidence>
<keyword evidence="1" id="KW-0343">GTPase activation</keyword>
<dbReference type="PROSITE" id="PS00478">
    <property type="entry name" value="LIM_DOMAIN_1"/>
    <property type="match status" value="1"/>
</dbReference>